<dbReference type="Gene3D" id="3.20.20.70">
    <property type="entry name" value="Aldolase class I"/>
    <property type="match status" value="1"/>
</dbReference>
<dbReference type="PANTHER" id="PTHR10683:SF34">
    <property type="entry name" value="TRANSALDOLASE"/>
    <property type="match status" value="1"/>
</dbReference>
<comment type="function">
    <text evidence="2">Catalyzes the rate-limiting step of the non-oxidative phase in the pentose phosphate pathway. Catalyzes the reversible conversion of sedheptulose-7-phosphate and D-glyceraldehyde 3-phosphate into erythrose-4-phosphate and beta-D-fructose 6-phosphate.</text>
</comment>
<comment type="caution">
    <text evidence="3">The sequence shown here is derived from an EMBL/GenBank/DDBJ whole genome shotgun (WGS) entry which is preliminary data.</text>
</comment>
<evidence type="ECO:0000313" key="4">
    <source>
        <dbReference type="Proteomes" id="UP001197093"/>
    </source>
</evidence>
<keyword evidence="4" id="KW-1185">Reference proteome</keyword>
<dbReference type="GO" id="GO:0009052">
    <property type="term" value="P:pentose-phosphate shunt, non-oxidative branch"/>
    <property type="evidence" value="ECO:0007669"/>
    <property type="project" value="TreeGrafter"/>
</dbReference>
<dbReference type="Pfam" id="PF00923">
    <property type="entry name" value="TAL_FSA"/>
    <property type="match status" value="1"/>
</dbReference>
<dbReference type="SUPFAM" id="SSF51569">
    <property type="entry name" value="Aldolase"/>
    <property type="match status" value="1"/>
</dbReference>
<dbReference type="EC" id="2.2.1.2" evidence="2"/>
<dbReference type="PANTHER" id="PTHR10683">
    <property type="entry name" value="TRANSALDOLASE"/>
    <property type="match status" value="1"/>
</dbReference>
<dbReference type="InterPro" id="IPR001585">
    <property type="entry name" value="TAL/FSA"/>
</dbReference>
<keyword evidence="2" id="KW-0570">Pentose shunt</keyword>
<dbReference type="InterPro" id="IPR013785">
    <property type="entry name" value="Aldolase_TIM"/>
</dbReference>
<evidence type="ECO:0000313" key="3">
    <source>
        <dbReference type="EMBL" id="KAG7294016.1"/>
    </source>
</evidence>
<organism evidence="3 4">
    <name type="scientific">Staphylotrichum longicolle</name>
    <dbReference type="NCBI Taxonomy" id="669026"/>
    <lineage>
        <taxon>Eukaryota</taxon>
        <taxon>Fungi</taxon>
        <taxon>Dikarya</taxon>
        <taxon>Ascomycota</taxon>
        <taxon>Pezizomycotina</taxon>
        <taxon>Sordariomycetes</taxon>
        <taxon>Sordariomycetidae</taxon>
        <taxon>Sordariales</taxon>
        <taxon>Chaetomiaceae</taxon>
        <taxon>Staphylotrichum</taxon>
    </lineage>
</organism>
<dbReference type="InterPro" id="IPR018225">
    <property type="entry name" value="Transaldolase_AS"/>
</dbReference>
<proteinExistence type="predicted"/>
<evidence type="ECO:0000256" key="2">
    <source>
        <dbReference type="RuleBase" id="RU000501"/>
    </source>
</evidence>
<dbReference type="PROSITE" id="PS00958">
    <property type="entry name" value="TRANSALDOLASE_2"/>
    <property type="match status" value="1"/>
</dbReference>
<gene>
    <name evidence="3" type="ORF">NEMBOFW57_004077</name>
</gene>
<comment type="catalytic activity">
    <reaction evidence="2">
        <text>D-sedoheptulose 7-phosphate + D-glyceraldehyde 3-phosphate = D-erythrose 4-phosphate + beta-D-fructose 6-phosphate</text>
        <dbReference type="Rhea" id="RHEA:17053"/>
        <dbReference type="ChEBI" id="CHEBI:16897"/>
        <dbReference type="ChEBI" id="CHEBI:57483"/>
        <dbReference type="ChEBI" id="CHEBI:57634"/>
        <dbReference type="ChEBI" id="CHEBI:59776"/>
        <dbReference type="EC" id="2.2.1.2"/>
    </reaction>
</comment>
<name>A0AAD4I3V1_9PEZI</name>
<evidence type="ECO:0000256" key="1">
    <source>
        <dbReference type="ARBA" id="ARBA00023270"/>
    </source>
</evidence>
<reference evidence="3" key="1">
    <citation type="submission" date="2023-02" db="EMBL/GenBank/DDBJ databases">
        <authorList>
            <person name="Palmer J.M."/>
        </authorList>
    </citation>
    <scope>NUCLEOTIDE SEQUENCE</scope>
    <source>
        <strain evidence="3">FW57</strain>
    </source>
</reference>
<dbReference type="GO" id="GO:0004801">
    <property type="term" value="F:transaldolase activity"/>
    <property type="evidence" value="ECO:0007669"/>
    <property type="project" value="UniProtKB-EC"/>
</dbReference>
<comment type="pathway">
    <text evidence="2">Carbohydrate degradation; pentose phosphate pathway; D-glyceraldehyde 3-phosphate and beta-D-fructose 6-phosphate from D-ribose 5-phosphate and D-xylulose 5-phosphate (non-oxidative stage): step 2/3.</text>
</comment>
<dbReference type="EMBL" id="JAHCVI010000001">
    <property type="protein sequence ID" value="KAG7294016.1"/>
    <property type="molecule type" value="Genomic_DNA"/>
</dbReference>
<keyword evidence="2" id="KW-0808">Transferase</keyword>
<accession>A0AAD4I3V1</accession>
<sequence>MGFLHVQTNPKLAYSTQKTIKNAERIVSHFKQLAPDFDTSRVCIKIPSTWEGLQACRELNKKGLTTLATTVFSLEQAALAADVGCRYIAPYVNELRVHFDARHVPTHPSATTSTAHRTNSPARSYNDPAPALTLCSAIQHHLLDARPDNKTQVLGTSFTSVAQVMQLAGNPHITVPLLCLPSWRARSPRGGLALRRLGRLLWGAAQQVMRWCTEDWGWRAEG</sequence>
<keyword evidence="1" id="KW-0704">Schiff base</keyword>
<protein>
    <recommendedName>
        <fullName evidence="2">Transaldolase</fullName>
        <ecNumber evidence="2">2.2.1.2</ecNumber>
    </recommendedName>
</protein>
<dbReference type="GO" id="GO:0005975">
    <property type="term" value="P:carbohydrate metabolic process"/>
    <property type="evidence" value="ECO:0007669"/>
    <property type="project" value="InterPro"/>
</dbReference>
<dbReference type="Proteomes" id="UP001197093">
    <property type="component" value="Unassembled WGS sequence"/>
</dbReference>
<dbReference type="AlphaFoldDB" id="A0AAD4I3V1"/>